<dbReference type="EMBL" id="DP000238">
    <property type="protein sequence ID" value="ABK77449.1"/>
    <property type="molecule type" value="Genomic_DNA"/>
</dbReference>
<keyword evidence="2" id="KW-0812">Transmembrane</keyword>
<reference evidence="3 4" key="1">
    <citation type="journal article" date="2006" name="Proc. Natl. Acad. Sci. U.S.A.">
        <title>Genomic analysis of the uncultivated marine crenarchaeote Cenarchaeum symbiosum.</title>
        <authorList>
            <person name="Hallam S.J."/>
            <person name="Konstantinidis K.T."/>
            <person name="Putnam N."/>
            <person name="Schleper C."/>
            <person name="Watanabe Y."/>
            <person name="Sugahara J."/>
            <person name="Preston C."/>
            <person name="de la Torre J."/>
            <person name="Richardson P.M."/>
            <person name="DeLong E.F."/>
        </authorList>
    </citation>
    <scope>NUCLEOTIDE SEQUENCE [LARGE SCALE GENOMIC DNA]</scope>
    <source>
        <strain evidence="4">A</strain>
    </source>
</reference>
<keyword evidence="2" id="KW-1133">Transmembrane helix</keyword>
<feature type="transmembrane region" description="Helical" evidence="2">
    <location>
        <begin position="46"/>
        <end position="65"/>
    </location>
</feature>
<feature type="compositionally biased region" description="Basic and acidic residues" evidence="1">
    <location>
        <begin position="1426"/>
        <end position="1439"/>
    </location>
</feature>
<dbReference type="HOGENOM" id="CLU_248701_0_0_2"/>
<evidence type="ECO:0000256" key="2">
    <source>
        <dbReference type="SAM" id="Phobius"/>
    </source>
</evidence>
<name>A0RVT2_CENSY</name>
<dbReference type="SUPFAM" id="SSF63825">
    <property type="entry name" value="YWTD domain"/>
    <property type="match status" value="1"/>
</dbReference>
<dbReference type="STRING" id="414004.CENSYa_0816"/>
<dbReference type="SUPFAM" id="SSF75011">
    <property type="entry name" value="3-carboxy-cis,cis-mucoante lactonizing enzyme"/>
    <property type="match status" value="1"/>
</dbReference>
<protein>
    <submittedName>
        <fullName evidence="3">Uncharacterized protein</fullName>
    </submittedName>
</protein>
<feature type="compositionally biased region" description="Low complexity" evidence="1">
    <location>
        <begin position="1216"/>
        <end position="1230"/>
    </location>
</feature>
<evidence type="ECO:0000313" key="4">
    <source>
        <dbReference type="Proteomes" id="UP000000758"/>
    </source>
</evidence>
<dbReference type="EnsemblBacteria" id="ABK77449">
    <property type="protein sequence ID" value="ABK77449"/>
    <property type="gene ID" value="CENSYa_0816"/>
</dbReference>
<keyword evidence="2" id="KW-0472">Membrane</keyword>
<dbReference type="InterPro" id="IPR001680">
    <property type="entry name" value="WD40_rpt"/>
</dbReference>
<dbReference type="PANTHER" id="PTHR47197:SF3">
    <property type="entry name" value="DIHYDRO-HEME D1 DEHYDROGENASE"/>
    <property type="match status" value="1"/>
</dbReference>
<proteinExistence type="predicted"/>
<evidence type="ECO:0000256" key="1">
    <source>
        <dbReference type="SAM" id="MobiDB-lite"/>
    </source>
</evidence>
<organism evidence="3 4">
    <name type="scientific">Cenarchaeum symbiosum (strain A)</name>
    <dbReference type="NCBI Taxonomy" id="414004"/>
    <lineage>
        <taxon>Archaea</taxon>
        <taxon>Nitrososphaerota</taxon>
        <taxon>Candidatus Cenarchaeales</taxon>
        <taxon>Candidatus Cenarchaeaceae</taxon>
        <taxon>Candidatus Cenarchaeum</taxon>
    </lineage>
</organism>
<feature type="region of interest" description="Disordered" evidence="1">
    <location>
        <begin position="1398"/>
        <end position="1484"/>
    </location>
</feature>
<dbReference type="SMART" id="SM00320">
    <property type="entry name" value="WD40"/>
    <property type="match status" value="4"/>
</dbReference>
<dbReference type="Proteomes" id="UP000000758">
    <property type="component" value="Chromosome"/>
</dbReference>
<dbReference type="PANTHER" id="PTHR47197">
    <property type="entry name" value="PROTEIN NIRF"/>
    <property type="match status" value="1"/>
</dbReference>
<dbReference type="InterPro" id="IPR015943">
    <property type="entry name" value="WD40/YVTN_repeat-like_dom_sf"/>
</dbReference>
<dbReference type="InterPro" id="IPR051200">
    <property type="entry name" value="Host-pathogen_enzymatic-act"/>
</dbReference>
<sequence>MYRQNRGGSCKLGLPANMCKCLNSNQIHGTSLNAIIPGMRSGMGGAAVFLAAALVLCTYGGAAYGHPGHADMQVLFTGGAIPVTLATLYMNEGGEPMGDGPSAAETVRLEVRRGTVLTEPAEPPGVPQQAIPVEPLGILRSAILVEGDTGTLTITFEGALDASSVDTTKFHIRDGYAASGGATLPANYTVGADNRTVIVEMDSAILQIIRGYTSPRIHFETGALVGADGLSFPQAFELPRPRHVESFPLFGIENDPEGITFAPDGSRMFTSGGSGNLRQFELDPPFSIDAIPGSARSATKLPPATGPNGTTTGLYATENDLAGITFDPRGTRFYIAGDDTDTVRQYSLDIPYDIRGNITFDGLFNVSGEVPVPEAIEFGPGGINMYVAAAGSDASIYRYVLAEAFNVSTASYTGDSLNVLSNETRPTGVRISPDGYRLFIVGEMPQSGPDSVFEYGLTRAFDITSAVYEGRFPSVAEATMRDLAFADDGTQMYIMGHLTRSIHRYDLNAPYEIVPPISAVLDVSANQTSPEGSAFSGDGRHIFVIGKAGPTGDILRYPLSSPFDLGTAGAPDQLFQTTPNELKPHDMEFSNDGLRMFVIGDSDNIVQFNLSAAFDIGPGSPPVFAGSNATTFSGDTIDISAQDQTGLDFSPNGTYMYVTANNGLIQYVLDTPYDASSVSSSLFFDTRLRPLADGEYAEDEPGDVAFSADGTRMFVTGDRVNVVHTYVLPTPFDLSTATHLIHDGLFNVVDFGDNIRGLEFSPDGLRMVVTFENPDALVEYATATYPVVVMHDVAAADSPATADFAPVDFTGVQDQSDNLGAVDYVLLSHRSPEVLPIPDAPELLLSTLDGEAAVLELVFDQPVNGTLENIHIDSATTNDTVSLGNAIREDAGNSSVIRLVLDSDDLDPIRSFNSFTLRFDPGAVTGADNSTFPPEFALPNSTEEFDTSVSVIESPTGLAFSADGTMMFISGGADGVIQGYSMDAPYDISGASQSTNYSLAGVQDDPRDVGFSEDGTRLFVLGKDPPAVQQYDLGASFNVSRTLRSATYDLSAYAAAPDVSTFDAAPEGLAFGDGGRRMYVVDQSAPASVRQYTLGSGYDVSQVSYAGSFRIVGAGGPMGDELPTGVAFAPDGRFMFVSENRNSSILVYFLESPFDVQSAAYNESLNVTGLDESPAGLAFSSDGFDMFVLGGNGAVYQNDQDMTPVALLAMFPDASGPSPGAGGQAPTSSPAPLPRGGGGGGGGGGGARVTPTGNSLGYDASFDFASGGSGVLSGSSIQLDPGMPLSISPMISPAGVLSPFDMEVSISGSDGTAAEVYYNRIGSFFARDCGTDAEISGMVYTCDPSSIISGGASASVSGGVLETITIPLQGEFSGTLSIMLRDSQGLALATHNRDSYSIRMGDAGPAPFVPETEPERQSEPAASPAELERQAEPIERTEPEMEEPVIQEPARPSPPEPQAERQESEQPQPGRQEPAGAQDAAEPEGFVDMILGFFRSIFGE</sequence>
<feature type="compositionally biased region" description="Gly residues" evidence="1">
    <location>
        <begin position="1235"/>
        <end position="1247"/>
    </location>
</feature>
<dbReference type="Gene3D" id="2.130.10.10">
    <property type="entry name" value="YVTN repeat-like/Quinoprotein amine dehydrogenase"/>
    <property type="match status" value="3"/>
</dbReference>
<dbReference type="KEGG" id="csy:CENSYa_0816"/>
<evidence type="ECO:0000313" key="3">
    <source>
        <dbReference type="EMBL" id="ABK77449.1"/>
    </source>
</evidence>
<feature type="region of interest" description="Disordered" evidence="1">
    <location>
        <begin position="1216"/>
        <end position="1252"/>
    </location>
</feature>
<keyword evidence="4" id="KW-1185">Reference proteome</keyword>
<dbReference type="SUPFAM" id="SSF63829">
    <property type="entry name" value="Calcium-dependent phosphotriesterase"/>
    <property type="match status" value="1"/>
</dbReference>
<gene>
    <name evidence="3" type="ordered locus">CENSYa_0816</name>
</gene>
<accession>A0RVT2</accession>